<name>A0A2A6CSH5_PRIPA</name>
<protein>
    <submittedName>
        <fullName evidence="4">ETS domain-containing protein</fullName>
    </submittedName>
</protein>
<reference evidence="5" key="1">
    <citation type="journal article" date="2008" name="Nat. Genet.">
        <title>The Pristionchus pacificus genome provides a unique perspective on nematode lifestyle and parasitism.</title>
        <authorList>
            <person name="Dieterich C."/>
            <person name="Clifton S.W."/>
            <person name="Schuster L.N."/>
            <person name="Chinwalla A."/>
            <person name="Delehaunty K."/>
            <person name="Dinkelacker I."/>
            <person name="Fulton L."/>
            <person name="Fulton R."/>
            <person name="Godfrey J."/>
            <person name="Minx P."/>
            <person name="Mitreva M."/>
            <person name="Roeseler W."/>
            <person name="Tian H."/>
            <person name="Witte H."/>
            <person name="Yang S.P."/>
            <person name="Wilson R.K."/>
            <person name="Sommer R.J."/>
        </authorList>
    </citation>
    <scope>NUCLEOTIDE SEQUENCE [LARGE SCALE GENOMIC DNA]</scope>
    <source>
        <strain evidence="5">PS312</strain>
    </source>
</reference>
<dbReference type="EnsemblMetazoa" id="PPA14249.1">
    <property type="protein sequence ID" value="PPA14249.1"/>
    <property type="gene ID" value="WBGene00103803"/>
</dbReference>
<dbReference type="GO" id="GO:0043565">
    <property type="term" value="F:sequence-specific DNA binding"/>
    <property type="evidence" value="ECO:0007669"/>
    <property type="project" value="InterPro"/>
</dbReference>
<comment type="subcellular location">
    <subcellularLocation>
        <location evidence="3">Nucleus</location>
    </subcellularLocation>
</comment>
<proteinExistence type="inferred from homology"/>
<dbReference type="InterPro" id="IPR036390">
    <property type="entry name" value="WH_DNA-bd_sf"/>
</dbReference>
<evidence type="ECO:0000313" key="5">
    <source>
        <dbReference type="Proteomes" id="UP000005239"/>
    </source>
</evidence>
<evidence type="ECO:0000256" key="2">
    <source>
        <dbReference type="ARBA" id="ARBA00023125"/>
    </source>
</evidence>
<dbReference type="Proteomes" id="UP000005239">
    <property type="component" value="Unassembled WGS sequence"/>
</dbReference>
<dbReference type="GO" id="GO:0000981">
    <property type="term" value="F:DNA-binding transcription factor activity, RNA polymerase II-specific"/>
    <property type="evidence" value="ECO:0000318"/>
    <property type="project" value="GO_Central"/>
</dbReference>
<reference evidence="4" key="2">
    <citation type="submission" date="2022-06" db="UniProtKB">
        <authorList>
            <consortium name="EnsemblMetazoa"/>
        </authorList>
    </citation>
    <scope>IDENTIFICATION</scope>
    <source>
        <strain evidence="4">PS312</strain>
    </source>
</reference>
<organism evidence="4 5">
    <name type="scientific">Pristionchus pacificus</name>
    <name type="common">Parasitic nematode worm</name>
    <dbReference type="NCBI Taxonomy" id="54126"/>
    <lineage>
        <taxon>Eukaryota</taxon>
        <taxon>Metazoa</taxon>
        <taxon>Ecdysozoa</taxon>
        <taxon>Nematoda</taxon>
        <taxon>Chromadorea</taxon>
        <taxon>Rhabditida</taxon>
        <taxon>Rhabditina</taxon>
        <taxon>Diplogasteromorpha</taxon>
        <taxon>Diplogasteroidea</taxon>
        <taxon>Neodiplogasteridae</taxon>
        <taxon>Pristionchus</taxon>
    </lineage>
</organism>
<dbReference type="GO" id="GO:0030154">
    <property type="term" value="P:cell differentiation"/>
    <property type="evidence" value="ECO:0000318"/>
    <property type="project" value="GO_Central"/>
</dbReference>
<dbReference type="GO" id="GO:0006357">
    <property type="term" value="P:regulation of transcription by RNA polymerase II"/>
    <property type="evidence" value="ECO:0000318"/>
    <property type="project" value="GO_Central"/>
</dbReference>
<comment type="similarity">
    <text evidence="1 3">Belongs to the ETS family.</text>
</comment>
<accession>A0A8R1U9J0</accession>
<dbReference type="PANTHER" id="PTHR11849">
    <property type="entry name" value="ETS"/>
    <property type="match status" value="1"/>
</dbReference>
<gene>
    <name evidence="4" type="primary">WBGene00103803</name>
</gene>
<sequence length="300" mass="34220">MNNSSRLHDQSLSLNNSEMSKMNQKQVFNSTGCSVARNNFPFTPVSSHNTNVICTPQSTQSSFSDLGYHSSSSSQSHWTPQSINSTHYSDFSSPSSTLSTPPSIGTFPIIPISRYGSYNPGRILPINTELRKKTTSDRSTMWFFLLELLTDRTKKSVIAWTGKGKEFRIFNFKALTALWSRENRTSDVASVKKNIRNCYRERILRVTNVKLWTFEFITEPSIHLKNTTRKMMDIYIALNHINGPLTIGSPIDFPLPSWRFPRGKILKVDRVVPLRDDGTPVQVSHQQEYCVVDLVEDDFR</sequence>
<evidence type="ECO:0000256" key="1">
    <source>
        <dbReference type="ARBA" id="ARBA00005562"/>
    </source>
</evidence>
<dbReference type="PANTHER" id="PTHR11849:SF282">
    <property type="entry name" value="ETV5-RELATED PROTEIN ETS96B"/>
    <property type="match status" value="1"/>
</dbReference>
<accession>A0A2A6CSH5</accession>
<keyword evidence="5" id="KW-1185">Reference proteome</keyword>
<dbReference type="SMART" id="SM00413">
    <property type="entry name" value="ETS"/>
    <property type="match status" value="1"/>
</dbReference>
<dbReference type="SUPFAM" id="SSF46785">
    <property type="entry name" value="Winged helix' DNA-binding domain"/>
    <property type="match status" value="1"/>
</dbReference>
<keyword evidence="3" id="KW-0539">Nucleus</keyword>
<dbReference type="GO" id="GO:0005634">
    <property type="term" value="C:nucleus"/>
    <property type="evidence" value="ECO:0000318"/>
    <property type="project" value="GO_Central"/>
</dbReference>
<keyword evidence="2 3" id="KW-0238">DNA-binding</keyword>
<dbReference type="InterPro" id="IPR000418">
    <property type="entry name" value="Ets_dom"/>
</dbReference>
<evidence type="ECO:0000256" key="3">
    <source>
        <dbReference type="RuleBase" id="RU004019"/>
    </source>
</evidence>
<dbReference type="PROSITE" id="PS50061">
    <property type="entry name" value="ETS_DOMAIN_3"/>
    <property type="match status" value="1"/>
</dbReference>
<dbReference type="InterPro" id="IPR036388">
    <property type="entry name" value="WH-like_DNA-bd_sf"/>
</dbReference>
<dbReference type="Pfam" id="PF00178">
    <property type="entry name" value="Ets"/>
    <property type="match status" value="1"/>
</dbReference>
<dbReference type="Gene3D" id="1.10.10.10">
    <property type="entry name" value="Winged helix-like DNA-binding domain superfamily/Winged helix DNA-binding domain"/>
    <property type="match status" value="1"/>
</dbReference>
<evidence type="ECO:0000313" key="4">
    <source>
        <dbReference type="EnsemblMetazoa" id="PPA14249.1"/>
    </source>
</evidence>
<dbReference type="InterPro" id="IPR046328">
    <property type="entry name" value="ETS_fam"/>
</dbReference>
<dbReference type="AlphaFoldDB" id="A0A2A6CSH5"/>